<dbReference type="EMBL" id="JABTTQ020003506">
    <property type="protein sequence ID" value="KAK6115528.1"/>
    <property type="molecule type" value="Genomic_DNA"/>
</dbReference>
<name>A0ABR0TZ63_REHGL</name>
<accession>A0ABR0TZ63</accession>
<evidence type="ECO:0000313" key="3">
    <source>
        <dbReference type="Proteomes" id="UP001318860"/>
    </source>
</evidence>
<keyword evidence="3" id="KW-1185">Reference proteome</keyword>
<comment type="caution">
    <text evidence="2">The sequence shown here is derived from an EMBL/GenBank/DDBJ whole genome shotgun (WGS) entry which is preliminary data.</text>
</comment>
<evidence type="ECO:0000256" key="1">
    <source>
        <dbReference type="SAM" id="MobiDB-lite"/>
    </source>
</evidence>
<proteinExistence type="predicted"/>
<feature type="compositionally biased region" description="Basic and acidic residues" evidence="1">
    <location>
        <begin position="9"/>
        <end position="49"/>
    </location>
</feature>
<gene>
    <name evidence="2" type="ORF">DH2020_007797</name>
</gene>
<protein>
    <submittedName>
        <fullName evidence="2">Uncharacterized protein</fullName>
    </submittedName>
</protein>
<reference evidence="2 3" key="1">
    <citation type="journal article" date="2021" name="Comput. Struct. Biotechnol. J.">
        <title>De novo genome assembly of the potent medicinal plant Rehmannia glutinosa using nanopore technology.</title>
        <authorList>
            <person name="Ma L."/>
            <person name="Dong C."/>
            <person name="Song C."/>
            <person name="Wang X."/>
            <person name="Zheng X."/>
            <person name="Niu Y."/>
            <person name="Chen S."/>
            <person name="Feng W."/>
        </authorList>
    </citation>
    <scope>NUCLEOTIDE SEQUENCE [LARGE SCALE GENOMIC DNA]</scope>
    <source>
        <strain evidence="2">DH-2019</strain>
    </source>
</reference>
<feature type="region of interest" description="Disordered" evidence="1">
    <location>
        <begin position="1"/>
        <end position="55"/>
    </location>
</feature>
<sequence>MVSSAKRHIQLEEAAKPESNNKKKAREDDKNLPRKSDQREGGRRDHESHLTPLNAPLAEVLIAAQKQNKYTLIERSFALCEVDKVIESSSTLNEATHPCREASRSVRRTKSTVVAPRFVRKHTSLEKLHVP</sequence>
<evidence type="ECO:0000313" key="2">
    <source>
        <dbReference type="EMBL" id="KAK6115528.1"/>
    </source>
</evidence>
<feature type="region of interest" description="Disordered" evidence="1">
    <location>
        <begin position="90"/>
        <end position="109"/>
    </location>
</feature>
<dbReference type="Proteomes" id="UP001318860">
    <property type="component" value="Unassembled WGS sequence"/>
</dbReference>
<organism evidence="2 3">
    <name type="scientific">Rehmannia glutinosa</name>
    <name type="common">Chinese foxglove</name>
    <dbReference type="NCBI Taxonomy" id="99300"/>
    <lineage>
        <taxon>Eukaryota</taxon>
        <taxon>Viridiplantae</taxon>
        <taxon>Streptophyta</taxon>
        <taxon>Embryophyta</taxon>
        <taxon>Tracheophyta</taxon>
        <taxon>Spermatophyta</taxon>
        <taxon>Magnoliopsida</taxon>
        <taxon>eudicotyledons</taxon>
        <taxon>Gunneridae</taxon>
        <taxon>Pentapetalae</taxon>
        <taxon>asterids</taxon>
        <taxon>lamiids</taxon>
        <taxon>Lamiales</taxon>
        <taxon>Orobanchaceae</taxon>
        <taxon>Rehmannieae</taxon>
        <taxon>Rehmannia</taxon>
    </lineage>
</organism>